<comment type="similarity">
    <text evidence="1">Belongs to the peptidase C1 family.</text>
</comment>
<dbReference type="SMART" id="SM00645">
    <property type="entry name" value="Pept_C1"/>
    <property type="match status" value="1"/>
</dbReference>
<feature type="chain" id="PRO_5037251569" description="Peptidase C1A papain C-terminal domain-containing protein" evidence="2">
    <location>
        <begin position="18"/>
        <end position="339"/>
    </location>
</feature>
<feature type="signal peptide" evidence="2">
    <location>
        <begin position="1"/>
        <end position="17"/>
    </location>
</feature>
<dbReference type="PANTHER" id="PTHR12411">
    <property type="entry name" value="CYSTEINE PROTEASE FAMILY C1-RELATED"/>
    <property type="match status" value="1"/>
</dbReference>
<dbReference type="InterPro" id="IPR000668">
    <property type="entry name" value="Peptidase_C1A_C"/>
</dbReference>
<organism evidence="4 5">
    <name type="scientific">Patiria miniata</name>
    <name type="common">Bat star</name>
    <name type="synonym">Asterina miniata</name>
    <dbReference type="NCBI Taxonomy" id="46514"/>
    <lineage>
        <taxon>Eukaryota</taxon>
        <taxon>Metazoa</taxon>
        <taxon>Echinodermata</taxon>
        <taxon>Eleutherozoa</taxon>
        <taxon>Asterozoa</taxon>
        <taxon>Asteroidea</taxon>
        <taxon>Valvatacea</taxon>
        <taxon>Valvatida</taxon>
        <taxon>Asterinidae</taxon>
        <taxon>Patiria</taxon>
    </lineage>
</organism>
<dbReference type="OrthoDB" id="3789175at2759"/>
<dbReference type="AlphaFoldDB" id="A0A913ZJB4"/>
<sequence>MKLLLAVFLGLLAAVSSSPVKSLKQDFVEYSADLVEKINSMDTTWRAGRHFAGETAASVLDRFSTAGLSLEKAPKLPVVEYDRAGAIPTEFDARTKWPNCPSIGRVNDQGRCRASWAFSAVGAMTDRQCIVHPSAPFNYSVTDAVTCNVFHEVPDGCAGGYSADAWSTWVLDGLVSGGGYHTSNGCRPYAYKPCDHYETGSYGPCESPPDSTYCNKTCINGYTKTYAEDKKKGDYRYDLPLNETIIQEDIMTSGPVSADMNLYQDFLNYRSGVYQHKTETRVGLLTVKIIGWGVENNQKYWLCVNSWNSEWGDKGLVKILRGTDECGLEANVHAGKVIQ</sequence>
<evidence type="ECO:0000256" key="1">
    <source>
        <dbReference type="ARBA" id="ARBA00008455"/>
    </source>
</evidence>
<evidence type="ECO:0000313" key="4">
    <source>
        <dbReference type="EnsemblMetazoa" id="XP_038051444.1"/>
    </source>
</evidence>
<evidence type="ECO:0000256" key="2">
    <source>
        <dbReference type="SAM" id="SignalP"/>
    </source>
</evidence>
<evidence type="ECO:0000259" key="3">
    <source>
        <dbReference type="SMART" id="SM00645"/>
    </source>
</evidence>
<dbReference type="SUPFAM" id="SSF54001">
    <property type="entry name" value="Cysteine proteinases"/>
    <property type="match status" value="1"/>
</dbReference>
<dbReference type="GeneID" id="119724456"/>
<dbReference type="EnsemblMetazoa" id="XM_038195516.1">
    <property type="protein sequence ID" value="XP_038051444.1"/>
    <property type="gene ID" value="LOC119724456"/>
</dbReference>
<dbReference type="GO" id="GO:0006508">
    <property type="term" value="P:proteolysis"/>
    <property type="evidence" value="ECO:0007669"/>
    <property type="project" value="InterPro"/>
</dbReference>
<dbReference type="Pfam" id="PF00112">
    <property type="entry name" value="Peptidase_C1"/>
    <property type="match status" value="1"/>
</dbReference>
<evidence type="ECO:0000313" key="5">
    <source>
        <dbReference type="Proteomes" id="UP000887568"/>
    </source>
</evidence>
<feature type="domain" description="Peptidase C1A papain C-terminal" evidence="3">
    <location>
        <begin position="87"/>
        <end position="336"/>
    </location>
</feature>
<dbReference type="RefSeq" id="XP_038051444.1">
    <property type="nucleotide sequence ID" value="XM_038195516.1"/>
</dbReference>
<dbReference type="InterPro" id="IPR038765">
    <property type="entry name" value="Papain-like_cys_pep_sf"/>
</dbReference>
<name>A0A913ZJB4_PATMI</name>
<keyword evidence="2" id="KW-0732">Signal</keyword>
<dbReference type="CDD" id="cd02620">
    <property type="entry name" value="Peptidase_C1A_CathepsinB"/>
    <property type="match status" value="1"/>
</dbReference>
<proteinExistence type="inferred from homology"/>
<reference evidence="4" key="1">
    <citation type="submission" date="2022-11" db="UniProtKB">
        <authorList>
            <consortium name="EnsemblMetazoa"/>
        </authorList>
    </citation>
    <scope>IDENTIFICATION</scope>
</reference>
<dbReference type="Proteomes" id="UP000887568">
    <property type="component" value="Unplaced"/>
</dbReference>
<protein>
    <recommendedName>
        <fullName evidence="3">Peptidase C1A papain C-terminal domain-containing protein</fullName>
    </recommendedName>
</protein>
<dbReference type="Gene3D" id="3.90.70.10">
    <property type="entry name" value="Cysteine proteinases"/>
    <property type="match status" value="1"/>
</dbReference>
<dbReference type="OMA" id="FLINDNA"/>
<dbReference type="GO" id="GO:0008234">
    <property type="term" value="F:cysteine-type peptidase activity"/>
    <property type="evidence" value="ECO:0007669"/>
    <property type="project" value="InterPro"/>
</dbReference>
<accession>A0A913ZJB4</accession>
<dbReference type="InterPro" id="IPR013128">
    <property type="entry name" value="Peptidase_C1A"/>
</dbReference>
<keyword evidence="5" id="KW-1185">Reference proteome</keyword>